<dbReference type="EMBL" id="JAVYJV010000017">
    <property type="protein sequence ID" value="KAK4348707.1"/>
    <property type="molecule type" value="Genomic_DNA"/>
</dbReference>
<evidence type="ECO:0008006" key="3">
    <source>
        <dbReference type="Google" id="ProtNLM"/>
    </source>
</evidence>
<comment type="caution">
    <text evidence="1">The sequence shown here is derived from an EMBL/GenBank/DDBJ whole genome shotgun (WGS) entry which is preliminary data.</text>
</comment>
<reference evidence="1" key="1">
    <citation type="submission" date="2023-12" db="EMBL/GenBank/DDBJ databases">
        <title>Genome assembly of Anisodus tanguticus.</title>
        <authorList>
            <person name="Wang Y.-J."/>
        </authorList>
    </citation>
    <scope>NUCLEOTIDE SEQUENCE</scope>
    <source>
        <strain evidence="1">KB-2021</strain>
        <tissue evidence="1">Leaf</tissue>
    </source>
</reference>
<dbReference type="AlphaFoldDB" id="A0AAE1RDM5"/>
<sequence length="65" mass="7098">MASIGVVTMDRCSNFLQVVSTPIQFVGNAITAKDLVIREALENTKENGWSKVQILSDAKAMVNMI</sequence>
<protein>
    <recommendedName>
        <fullName evidence="3">RNase H type-1 domain-containing protein</fullName>
    </recommendedName>
</protein>
<organism evidence="1 2">
    <name type="scientific">Anisodus tanguticus</name>
    <dbReference type="NCBI Taxonomy" id="243964"/>
    <lineage>
        <taxon>Eukaryota</taxon>
        <taxon>Viridiplantae</taxon>
        <taxon>Streptophyta</taxon>
        <taxon>Embryophyta</taxon>
        <taxon>Tracheophyta</taxon>
        <taxon>Spermatophyta</taxon>
        <taxon>Magnoliopsida</taxon>
        <taxon>eudicotyledons</taxon>
        <taxon>Gunneridae</taxon>
        <taxon>Pentapetalae</taxon>
        <taxon>asterids</taxon>
        <taxon>lamiids</taxon>
        <taxon>Solanales</taxon>
        <taxon>Solanaceae</taxon>
        <taxon>Solanoideae</taxon>
        <taxon>Hyoscyameae</taxon>
        <taxon>Anisodus</taxon>
    </lineage>
</organism>
<accession>A0AAE1RDM5</accession>
<evidence type="ECO:0000313" key="1">
    <source>
        <dbReference type="EMBL" id="KAK4348707.1"/>
    </source>
</evidence>
<gene>
    <name evidence="1" type="ORF">RND71_031462</name>
</gene>
<dbReference type="Proteomes" id="UP001291623">
    <property type="component" value="Unassembled WGS sequence"/>
</dbReference>
<keyword evidence="2" id="KW-1185">Reference proteome</keyword>
<evidence type="ECO:0000313" key="2">
    <source>
        <dbReference type="Proteomes" id="UP001291623"/>
    </source>
</evidence>
<proteinExistence type="predicted"/>
<name>A0AAE1RDM5_9SOLA</name>